<protein>
    <submittedName>
        <fullName evidence="4">TIGR02217 family protein</fullName>
    </submittedName>
</protein>
<dbReference type="EMBL" id="VFSU01000034">
    <property type="protein sequence ID" value="TPE58522.1"/>
    <property type="molecule type" value="Genomic_DNA"/>
</dbReference>
<sequence>MVEVPAYLASREDQVRTGWVKRFRPQLWTVDFARPMMAAVTAPQLGLVRLDLDFLTKGDLAGLIWESEDRWSHPLLAYATDRDYRGCRLRFDWVSGPGVMALDALNGPVLTLEGRDAAGVARTWYVRLWNYAVVSGTSAAISLEFDQLRAGFGTDGEPVYAGDIDRMFISMVPVGFDGSSGALAAPVSSWVELRNLRADGLRTMLAVGDAFLPPHGLRMSSGYDDSYHQAPERLIEQWEALGYRALANHYVGMSHYYALSHVGAGRFEVAGGLCGAAVAWHRRLLQAGGEAGFELILSLSFELFDANAPAGWAQRDKDGERALTGWLPPSTLLSPCNGQAMGWLQGIARAFAGLAAETSQLVQFQVGEPWWWVGQAGKPCFYDAATVGRWTVETGSTPPLMADVVGGRTAAERAFLDWLGARLAEATLALSGAAASVTGAGYRSHLLFYAPQVLDVDKPELWRANMPVGWAWPAWDVLQLEDYDFVTAGNEAGMARGVEAVDARLGYPAEAQHYLAGFVLNAADAQKQWPLIAAAAAHARDRGVAEHFLWAWPQVARDGFTWLELGPAPGAEDVMDEFHDVRFPLDTGFEAVGGPGFSTQVAVLASGYEQRNAMWQGARLSYDAGLGVRSEADLALLLAFFRARRGRAIAFRFRDPMDWTSAPFGEAVSAEDQLLGVGDGQALSFQLVKRYGAEAGSEVRRISRPYDGSVRISVGGVEPDGGWTLQPGGLIRFEDPPGAGAEVRAGFEFDVPVRFDVDRLQISLSGVRAGEAQAVPLVEVFE</sequence>
<dbReference type="RefSeq" id="WP_140929375.1">
    <property type="nucleotide sequence ID" value="NZ_VFSU01000034.1"/>
</dbReference>
<dbReference type="NCBIfam" id="TIGR02217">
    <property type="entry name" value="chp_TIGR02217"/>
    <property type="match status" value="1"/>
</dbReference>
<dbReference type="Proteomes" id="UP000319897">
    <property type="component" value="Unassembled WGS sequence"/>
</dbReference>
<feature type="domain" description="DUF2460" evidence="1">
    <location>
        <begin position="579"/>
        <end position="780"/>
    </location>
</feature>
<dbReference type="Pfam" id="PF23845">
    <property type="entry name" value="TIM-barrel_NCTSP"/>
    <property type="match status" value="1"/>
</dbReference>
<evidence type="ECO:0000259" key="1">
    <source>
        <dbReference type="Pfam" id="PF09343"/>
    </source>
</evidence>
<gene>
    <name evidence="4" type="ORF">FJQ54_15765</name>
</gene>
<keyword evidence="5" id="KW-1185">Reference proteome</keyword>
<evidence type="ECO:0000259" key="2">
    <source>
        <dbReference type="Pfam" id="PF23844"/>
    </source>
</evidence>
<organism evidence="4 5">
    <name type="scientific">Sandaracinobacter neustonicus</name>
    <dbReference type="NCBI Taxonomy" id="1715348"/>
    <lineage>
        <taxon>Bacteria</taxon>
        <taxon>Pseudomonadati</taxon>
        <taxon>Pseudomonadota</taxon>
        <taxon>Alphaproteobacteria</taxon>
        <taxon>Sphingomonadales</taxon>
        <taxon>Sphingosinicellaceae</taxon>
        <taxon>Sandaracinobacter</taxon>
    </lineage>
</organism>
<comment type="caution">
    <text evidence="4">The sequence shown here is derived from an EMBL/GenBank/DDBJ whole genome shotgun (WGS) entry which is preliminary data.</text>
</comment>
<proteinExistence type="predicted"/>
<dbReference type="OrthoDB" id="1685145at2"/>
<accession>A0A501XDD3</accession>
<dbReference type="Pfam" id="PF09343">
    <property type="entry name" value="DUF2460"/>
    <property type="match status" value="1"/>
</dbReference>
<name>A0A501XDD3_9SPHN</name>
<evidence type="ECO:0000313" key="5">
    <source>
        <dbReference type="Proteomes" id="UP000319897"/>
    </source>
</evidence>
<dbReference type="InterPro" id="IPR011740">
    <property type="entry name" value="DUF2460"/>
</dbReference>
<evidence type="ECO:0000313" key="4">
    <source>
        <dbReference type="EMBL" id="TPE58522.1"/>
    </source>
</evidence>
<dbReference type="AlphaFoldDB" id="A0A501XDD3"/>
<dbReference type="InterPro" id="IPR057122">
    <property type="entry name" value="TIM-barrel_NCTSP"/>
</dbReference>
<dbReference type="Pfam" id="PF23844">
    <property type="entry name" value="NCTSP_N"/>
    <property type="match status" value="1"/>
</dbReference>
<dbReference type="InterPro" id="IPR057102">
    <property type="entry name" value="NCTSP_N"/>
</dbReference>
<evidence type="ECO:0000259" key="3">
    <source>
        <dbReference type="Pfam" id="PF23845"/>
    </source>
</evidence>
<feature type="domain" description="Non-contractile tail sheath TIM barrel" evidence="3">
    <location>
        <begin position="213"/>
        <end position="560"/>
    </location>
</feature>
<feature type="domain" description="Non-contractile tail sheath N-terminal" evidence="2">
    <location>
        <begin position="20"/>
        <end position="208"/>
    </location>
</feature>
<reference evidence="4 5" key="1">
    <citation type="submission" date="2019-06" db="EMBL/GenBank/DDBJ databases">
        <authorList>
            <person name="Lee I."/>
            <person name="Jang G.I."/>
            <person name="Hwang C.Y."/>
        </authorList>
    </citation>
    <scope>NUCLEOTIDE SEQUENCE [LARGE SCALE GENOMIC DNA]</scope>
    <source>
        <strain evidence="4 5">PAMC 28131</strain>
    </source>
</reference>